<name>A0A7Y0QF63_CELFI</name>
<dbReference type="PANTHER" id="PTHR42779">
    <property type="entry name" value="PROTEIN YNJB"/>
    <property type="match status" value="1"/>
</dbReference>
<feature type="chain" id="PRO_5031318127" evidence="1">
    <location>
        <begin position="25"/>
        <end position="411"/>
    </location>
</feature>
<dbReference type="Gene3D" id="3.40.190.10">
    <property type="entry name" value="Periplasmic binding protein-like II"/>
    <property type="match status" value="2"/>
</dbReference>
<evidence type="ECO:0000313" key="2">
    <source>
        <dbReference type="EMBL" id="NMR18736.1"/>
    </source>
</evidence>
<organism evidence="2 3">
    <name type="scientific">Cellulomonas fimi</name>
    <dbReference type="NCBI Taxonomy" id="1708"/>
    <lineage>
        <taxon>Bacteria</taxon>
        <taxon>Bacillati</taxon>
        <taxon>Actinomycetota</taxon>
        <taxon>Actinomycetes</taxon>
        <taxon>Micrococcales</taxon>
        <taxon>Cellulomonadaceae</taxon>
        <taxon>Cellulomonas</taxon>
    </lineage>
</organism>
<protein>
    <submittedName>
        <fullName evidence="2">Extracellular solute-binding protein</fullName>
    </submittedName>
</protein>
<sequence length="411" mass="44208">MRVPKPLHLIAGVTAVGLLLGACAAPNAEAPAAPAESAAAGDVPDKPSAPVALNILDVGGVNKVMGRAMQDFAAENPDVISSITFEIGGAPDLVGTLKPQVEAGNLSIDLVLTGNDGLSSGITEDLWVPVLTDFPDRLSNMENYIQPAADMQELAQEYGVLLTWTPGGPMLSYNPDAVPESQVPTTPEEVLAWAKANPGRFGYARPANSGPGRTWLQGLPYILGDTDPKDPENDWDKTWAYLKELGQYVDNYPTGTGQVITNMSDGSWSLTPITMGWDIEPRLDGRAPNTLQVGKLDEFTWISDSHYAAMPRGLSADKQSAILLMLNDVLTPEQNAKAYDQGYLYPGPSIEGATLDKAPQDIQDEIAEFNRDWYDAEIPKHTIEAQLDAASIVTAFDIWDREVGAGKFETK</sequence>
<dbReference type="EMBL" id="JABCJJ010000001">
    <property type="protein sequence ID" value="NMR18736.1"/>
    <property type="molecule type" value="Genomic_DNA"/>
</dbReference>
<proteinExistence type="predicted"/>
<dbReference type="Pfam" id="PF13416">
    <property type="entry name" value="SBP_bac_8"/>
    <property type="match status" value="1"/>
</dbReference>
<dbReference type="SUPFAM" id="SSF53850">
    <property type="entry name" value="Periplasmic binding protein-like II"/>
    <property type="match status" value="1"/>
</dbReference>
<dbReference type="Proteomes" id="UP000562124">
    <property type="component" value="Unassembled WGS sequence"/>
</dbReference>
<feature type="signal peptide" evidence="1">
    <location>
        <begin position="1"/>
        <end position="24"/>
    </location>
</feature>
<dbReference type="PANTHER" id="PTHR42779:SF1">
    <property type="entry name" value="PROTEIN YNJB"/>
    <property type="match status" value="1"/>
</dbReference>
<keyword evidence="3" id="KW-1185">Reference proteome</keyword>
<gene>
    <name evidence="2" type="ORF">HIR71_00595</name>
</gene>
<dbReference type="InterPro" id="IPR006059">
    <property type="entry name" value="SBP"/>
</dbReference>
<evidence type="ECO:0000256" key="1">
    <source>
        <dbReference type="SAM" id="SignalP"/>
    </source>
</evidence>
<accession>A0A7Y0QF63</accession>
<reference evidence="2 3" key="1">
    <citation type="submission" date="2020-04" db="EMBL/GenBank/DDBJ databases">
        <title>Sequencing and Assembly of C. fimi.</title>
        <authorList>
            <person name="Ramsey A.R."/>
        </authorList>
    </citation>
    <scope>NUCLEOTIDE SEQUENCE [LARGE SCALE GENOMIC DNA]</scope>
    <source>
        <strain evidence="2 3">SB</strain>
    </source>
</reference>
<dbReference type="AlphaFoldDB" id="A0A7Y0QF63"/>
<dbReference type="RefSeq" id="WP_169322662.1">
    <property type="nucleotide sequence ID" value="NZ_JABCJJ010000001.1"/>
</dbReference>
<comment type="caution">
    <text evidence="2">The sequence shown here is derived from an EMBL/GenBank/DDBJ whole genome shotgun (WGS) entry which is preliminary data.</text>
</comment>
<evidence type="ECO:0000313" key="3">
    <source>
        <dbReference type="Proteomes" id="UP000562124"/>
    </source>
</evidence>
<dbReference type="PROSITE" id="PS51257">
    <property type="entry name" value="PROKAR_LIPOPROTEIN"/>
    <property type="match status" value="1"/>
</dbReference>
<keyword evidence="1" id="KW-0732">Signal</keyword>